<feature type="domain" description="HTH merR-type" evidence="1">
    <location>
        <begin position="9"/>
        <end position="65"/>
    </location>
</feature>
<dbReference type="Gene3D" id="1.10.1660.10">
    <property type="match status" value="1"/>
</dbReference>
<dbReference type="EMBL" id="JAIVFP010000001">
    <property type="protein sequence ID" value="MCI4683149.1"/>
    <property type="molecule type" value="Genomic_DNA"/>
</dbReference>
<name>A0ABS9Z693_9HYPH</name>
<protein>
    <submittedName>
        <fullName evidence="2">Chaperone modulator CbpM</fullName>
    </submittedName>
</protein>
<sequence>MQSRTFILQARIEAEELEIWCAEGWLLPRETEAGRDFSDVDLARAHFIRDLRNLGVNREGIPIVLDLVDQLHGLRRVTRDLMEAVKALREERPSK</sequence>
<dbReference type="Pfam" id="PF13411">
    <property type="entry name" value="MerR_1"/>
    <property type="match status" value="1"/>
</dbReference>
<evidence type="ECO:0000259" key="1">
    <source>
        <dbReference type="Pfam" id="PF13411"/>
    </source>
</evidence>
<dbReference type="Proteomes" id="UP001139104">
    <property type="component" value="Unassembled WGS sequence"/>
</dbReference>
<proteinExistence type="predicted"/>
<dbReference type="SUPFAM" id="SSF46955">
    <property type="entry name" value="Putative DNA-binding domain"/>
    <property type="match status" value="1"/>
</dbReference>
<reference evidence="2" key="1">
    <citation type="journal article" date="2022" name="ISME J.">
        <title>Identification of active gaseous-alkane degraders at natural gas seeps.</title>
        <authorList>
            <person name="Farhan Ul Haque M."/>
            <person name="Hernandez M."/>
            <person name="Crombie A.T."/>
            <person name="Murrell J.C."/>
        </authorList>
    </citation>
    <scope>NUCLEOTIDE SEQUENCE</scope>
    <source>
        <strain evidence="2">PC2</strain>
    </source>
</reference>
<keyword evidence="3" id="KW-1185">Reference proteome</keyword>
<evidence type="ECO:0000313" key="2">
    <source>
        <dbReference type="EMBL" id="MCI4683149.1"/>
    </source>
</evidence>
<comment type="caution">
    <text evidence="2">The sequence shown here is derived from an EMBL/GenBank/DDBJ whole genome shotgun (WGS) entry which is preliminary data.</text>
</comment>
<accession>A0ABS9Z693</accession>
<dbReference type="RefSeq" id="WP_243067115.1">
    <property type="nucleotide sequence ID" value="NZ_JAIVFK010000019.1"/>
</dbReference>
<dbReference type="InterPro" id="IPR009061">
    <property type="entry name" value="DNA-bd_dom_put_sf"/>
</dbReference>
<gene>
    <name evidence="2" type="ORF">K2U94_10275</name>
</gene>
<organism evidence="2 3">
    <name type="scientific">Candidatus Rhodoblastus alkanivorans</name>
    <dbReference type="NCBI Taxonomy" id="2954117"/>
    <lineage>
        <taxon>Bacteria</taxon>
        <taxon>Pseudomonadati</taxon>
        <taxon>Pseudomonadota</taxon>
        <taxon>Alphaproteobacteria</taxon>
        <taxon>Hyphomicrobiales</taxon>
        <taxon>Rhodoblastaceae</taxon>
        <taxon>Rhodoblastus</taxon>
    </lineage>
</organism>
<dbReference type="InterPro" id="IPR000551">
    <property type="entry name" value="MerR-type_HTH_dom"/>
</dbReference>
<evidence type="ECO:0000313" key="3">
    <source>
        <dbReference type="Proteomes" id="UP001139104"/>
    </source>
</evidence>